<reference evidence="2" key="1">
    <citation type="submission" date="2023-10" db="EMBL/GenBank/DDBJ databases">
        <authorList>
            <person name="Chen Y."/>
            <person name="Shah S."/>
            <person name="Dougan E. K."/>
            <person name="Thang M."/>
            <person name="Chan C."/>
        </authorList>
    </citation>
    <scope>NUCLEOTIDE SEQUENCE [LARGE SCALE GENOMIC DNA]</scope>
</reference>
<evidence type="ECO:0000313" key="3">
    <source>
        <dbReference type="Proteomes" id="UP001189429"/>
    </source>
</evidence>
<evidence type="ECO:0000256" key="1">
    <source>
        <dbReference type="SAM" id="MobiDB-lite"/>
    </source>
</evidence>
<dbReference type="SUPFAM" id="SSF54919">
    <property type="entry name" value="Nucleoside diphosphate kinase, NDK"/>
    <property type="match status" value="1"/>
</dbReference>
<dbReference type="EMBL" id="CAUYUJ010014688">
    <property type="protein sequence ID" value="CAK0844729.1"/>
    <property type="molecule type" value="Genomic_DNA"/>
</dbReference>
<organism evidence="2 3">
    <name type="scientific">Prorocentrum cordatum</name>
    <dbReference type="NCBI Taxonomy" id="2364126"/>
    <lineage>
        <taxon>Eukaryota</taxon>
        <taxon>Sar</taxon>
        <taxon>Alveolata</taxon>
        <taxon>Dinophyceae</taxon>
        <taxon>Prorocentrales</taxon>
        <taxon>Prorocentraceae</taxon>
        <taxon>Prorocentrum</taxon>
    </lineage>
</organism>
<sequence length="310" mass="35173">MGRAPAGCAAARLRRELARQLRRAAGLRVAGPRRARRPGRPGTARLPRGRRADRRAAARRCRGARLPWGWAGRAGRERLAGQRRATARARAGDCAVVLQFAAREQLDHEWSPLKLNEGKVKFGGGFYCGRIQDLFVVNGFYMAMRRAYTRPGRSVHWFVVRWQADDIPWKEFRREVLGSTHPEDAEASSLRGYFRDHWRALGLEGPLHAGDNAVHASASAFEAMVERTNWLGVRLKDDPFGQQLIDRGLPEATLEEWASDPIVSFEGRESSLFDLFENLDGRGCLERAGALYGATRRHDRRTRWLHSLWR</sequence>
<proteinExistence type="predicted"/>
<evidence type="ECO:0000313" key="2">
    <source>
        <dbReference type="EMBL" id="CAK0844729.1"/>
    </source>
</evidence>
<keyword evidence="3" id="KW-1185">Reference proteome</keyword>
<dbReference type="Gene3D" id="3.30.70.141">
    <property type="entry name" value="Nucleoside diphosphate kinase-like domain"/>
    <property type="match status" value="1"/>
</dbReference>
<name>A0ABN9THV5_9DINO</name>
<dbReference type="InterPro" id="IPR036850">
    <property type="entry name" value="NDK-like_dom_sf"/>
</dbReference>
<dbReference type="Proteomes" id="UP001189429">
    <property type="component" value="Unassembled WGS sequence"/>
</dbReference>
<protein>
    <recommendedName>
        <fullName evidence="4">Nucleoside-diphosphate kinase</fullName>
    </recommendedName>
</protein>
<feature type="region of interest" description="Disordered" evidence="1">
    <location>
        <begin position="26"/>
        <end position="55"/>
    </location>
</feature>
<evidence type="ECO:0008006" key="4">
    <source>
        <dbReference type="Google" id="ProtNLM"/>
    </source>
</evidence>
<accession>A0ABN9THV5</accession>
<comment type="caution">
    <text evidence="2">The sequence shown here is derived from an EMBL/GenBank/DDBJ whole genome shotgun (WGS) entry which is preliminary data.</text>
</comment>
<gene>
    <name evidence="2" type="ORF">PCOR1329_LOCUS38757</name>
</gene>